<reference evidence="4" key="3">
    <citation type="journal article" date="2017" name="Nature">
        <title>Genome sequence of the progenitor of the wheat D genome Aegilops tauschii.</title>
        <authorList>
            <person name="Luo M.C."/>
            <person name="Gu Y.Q."/>
            <person name="Puiu D."/>
            <person name="Wang H."/>
            <person name="Twardziok S.O."/>
            <person name="Deal K.R."/>
            <person name="Huo N."/>
            <person name="Zhu T."/>
            <person name="Wang L."/>
            <person name="Wang Y."/>
            <person name="McGuire P.E."/>
            <person name="Liu S."/>
            <person name="Long H."/>
            <person name="Ramasamy R.K."/>
            <person name="Rodriguez J.C."/>
            <person name="Van S.L."/>
            <person name="Yuan L."/>
            <person name="Wang Z."/>
            <person name="Xia Z."/>
            <person name="Xiao L."/>
            <person name="Anderson O.D."/>
            <person name="Ouyang S."/>
            <person name="Liang Y."/>
            <person name="Zimin A.V."/>
            <person name="Pertea G."/>
            <person name="Qi P."/>
            <person name="Bennetzen J.L."/>
            <person name="Dai X."/>
            <person name="Dawson M.W."/>
            <person name="Muller H.G."/>
            <person name="Kugler K."/>
            <person name="Rivarola-Duarte L."/>
            <person name="Spannagl M."/>
            <person name="Mayer K.F.X."/>
            <person name="Lu F.H."/>
            <person name="Bevan M.W."/>
            <person name="Leroy P."/>
            <person name="Li P."/>
            <person name="You F.M."/>
            <person name="Sun Q."/>
            <person name="Liu Z."/>
            <person name="Lyons E."/>
            <person name="Wicker T."/>
            <person name="Salzberg S.L."/>
            <person name="Devos K.M."/>
            <person name="Dvorak J."/>
        </authorList>
    </citation>
    <scope>NUCLEOTIDE SEQUENCE [LARGE SCALE GENOMIC DNA]</scope>
    <source>
        <strain evidence="4">cv. AL8/78</strain>
    </source>
</reference>
<dbReference type="Gene3D" id="3.30.70.330">
    <property type="match status" value="1"/>
</dbReference>
<dbReference type="InterPro" id="IPR050886">
    <property type="entry name" value="RNA-binding_reg"/>
</dbReference>
<dbReference type="EnsemblPlants" id="AET1Gv20582300.19">
    <property type="protein sequence ID" value="AET1Gv20582300.19"/>
    <property type="gene ID" value="AET1Gv20582300"/>
</dbReference>
<name>A0A452YZJ2_AEGTS</name>
<protein>
    <recommendedName>
        <fullName evidence="3">RRM domain-containing protein</fullName>
    </recommendedName>
</protein>
<organism evidence="4 5">
    <name type="scientific">Aegilops tauschii subsp. strangulata</name>
    <name type="common">Goatgrass</name>
    <dbReference type="NCBI Taxonomy" id="200361"/>
    <lineage>
        <taxon>Eukaryota</taxon>
        <taxon>Viridiplantae</taxon>
        <taxon>Streptophyta</taxon>
        <taxon>Embryophyta</taxon>
        <taxon>Tracheophyta</taxon>
        <taxon>Spermatophyta</taxon>
        <taxon>Magnoliopsida</taxon>
        <taxon>Liliopsida</taxon>
        <taxon>Poales</taxon>
        <taxon>Poaceae</taxon>
        <taxon>BOP clade</taxon>
        <taxon>Pooideae</taxon>
        <taxon>Triticodae</taxon>
        <taxon>Triticeae</taxon>
        <taxon>Triticinae</taxon>
        <taxon>Aegilops</taxon>
    </lineage>
</organism>
<reference evidence="4" key="4">
    <citation type="submission" date="2019-03" db="UniProtKB">
        <authorList>
            <consortium name="EnsemblPlants"/>
        </authorList>
    </citation>
    <scope>IDENTIFICATION</scope>
</reference>
<dbReference type="InterPro" id="IPR000504">
    <property type="entry name" value="RRM_dom"/>
</dbReference>
<reference evidence="4" key="5">
    <citation type="journal article" date="2021" name="G3 (Bethesda)">
        <title>Aegilops tauschii genome assembly Aet v5.0 features greater sequence contiguity and improved annotation.</title>
        <authorList>
            <person name="Wang L."/>
            <person name="Zhu T."/>
            <person name="Rodriguez J.C."/>
            <person name="Deal K.R."/>
            <person name="Dubcovsky J."/>
            <person name="McGuire P.E."/>
            <person name="Lux T."/>
            <person name="Spannagl M."/>
            <person name="Mayer K.F.X."/>
            <person name="Baldrich P."/>
            <person name="Meyers B.C."/>
            <person name="Huo N."/>
            <person name="Gu Y.Q."/>
            <person name="Zhou H."/>
            <person name="Devos K.M."/>
            <person name="Bennetzen J.L."/>
            <person name="Unver T."/>
            <person name="Budak H."/>
            <person name="Gulick P.J."/>
            <person name="Galiba G."/>
            <person name="Kalapos B."/>
            <person name="Nelson D.R."/>
            <person name="Li P."/>
            <person name="You F.M."/>
            <person name="Luo M.C."/>
            <person name="Dvorak J."/>
        </authorList>
    </citation>
    <scope>NUCLEOTIDE SEQUENCE [LARGE SCALE GENOMIC DNA]</scope>
    <source>
        <strain evidence="4">cv. AL8/78</strain>
    </source>
</reference>
<dbReference type="AlphaFoldDB" id="A0A452YZJ2"/>
<evidence type="ECO:0000313" key="5">
    <source>
        <dbReference type="Proteomes" id="UP000015105"/>
    </source>
</evidence>
<dbReference type="Pfam" id="PF00076">
    <property type="entry name" value="RRM_1"/>
    <property type="match status" value="1"/>
</dbReference>
<dbReference type="InterPro" id="IPR035979">
    <property type="entry name" value="RBD_domain_sf"/>
</dbReference>
<proteinExistence type="predicted"/>
<evidence type="ECO:0000256" key="2">
    <source>
        <dbReference type="PROSITE-ProRule" id="PRU00176"/>
    </source>
</evidence>
<dbReference type="SMART" id="SM00360">
    <property type="entry name" value="RRM"/>
    <property type="match status" value="1"/>
</dbReference>
<reference evidence="5" key="2">
    <citation type="journal article" date="2017" name="Nat. Plants">
        <title>The Aegilops tauschii genome reveals multiple impacts of transposons.</title>
        <authorList>
            <person name="Zhao G."/>
            <person name="Zou C."/>
            <person name="Li K."/>
            <person name="Wang K."/>
            <person name="Li T."/>
            <person name="Gao L."/>
            <person name="Zhang X."/>
            <person name="Wang H."/>
            <person name="Yang Z."/>
            <person name="Liu X."/>
            <person name="Jiang W."/>
            <person name="Mao L."/>
            <person name="Kong X."/>
            <person name="Jiao Y."/>
            <person name="Jia J."/>
        </authorList>
    </citation>
    <scope>NUCLEOTIDE SEQUENCE [LARGE SCALE GENOMIC DNA]</scope>
    <source>
        <strain evidence="5">cv. AL8/78</strain>
    </source>
</reference>
<dbReference type="PANTHER" id="PTHR48024">
    <property type="entry name" value="GEO13361P1-RELATED"/>
    <property type="match status" value="1"/>
</dbReference>
<accession>A0A452YZJ2</accession>
<evidence type="ECO:0000313" key="4">
    <source>
        <dbReference type="EnsemblPlants" id="AET1Gv20582300.19"/>
    </source>
</evidence>
<dbReference type="GO" id="GO:0003723">
    <property type="term" value="F:RNA binding"/>
    <property type="evidence" value="ECO:0007669"/>
    <property type="project" value="UniProtKB-UniRule"/>
</dbReference>
<dbReference type="GO" id="GO:0005634">
    <property type="term" value="C:nucleus"/>
    <property type="evidence" value="ECO:0007669"/>
    <property type="project" value="TreeGrafter"/>
</dbReference>
<dbReference type="Gramene" id="AET1Gv20582300.19">
    <property type="protein sequence ID" value="AET1Gv20582300.19"/>
    <property type="gene ID" value="AET1Gv20582300"/>
</dbReference>
<dbReference type="PROSITE" id="PS50102">
    <property type="entry name" value="RRM"/>
    <property type="match status" value="1"/>
</dbReference>
<keyword evidence="1 2" id="KW-0694">RNA-binding</keyword>
<feature type="domain" description="RRM" evidence="3">
    <location>
        <begin position="3"/>
        <end position="79"/>
    </location>
</feature>
<dbReference type="InterPro" id="IPR012677">
    <property type="entry name" value="Nucleotide-bd_a/b_plait_sf"/>
</dbReference>
<sequence length="113" mass="12736">MASKLVVLGIPWDVDTEGLKEYMSKFGPLDDCIVMKDRSSGRSRGFGYVTFSSVEDAKNVVNSEHILGDRTLEVKIATPKRKKCELQETRKLLGYLLLGFHSLWMSQCFAGIF</sequence>
<evidence type="ECO:0000259" key="3">
    <source>
        <dbReference type="PROSITE" id="PS50102"/>
    </source>
</evidence>
<keyword evidence="5" id="KW-1185">Reference proteome</keyword>
<dbReference type="Proteomes" id="UP000015105">
    <property type="component" value="Chromosome 1D"/>
</dbReference>
<evidence type="ECO:0000256" key="1">
    <source>
        <dbReference type="ARBA" id="ARBA00022884"/>
    </source>
</evidence>
<dbReference type="SUPFAM" id="SSF54928">
    <property type="entry name" value="RNA-binding domain, RBD"/>
    <property type="match status" value="1"/>
</dbReference>
<dbReference type="PANTHER" id="PTHR48024:SF56">
    <property type="entry name" value="HETEROGENEOUS NUCLEAR RIBONUCLEOPROTEIN A0"/>
    <property type="match status" value="1"/>
</dbReference>
<reference evidence="5" key="1">
    <citation type="journal article" date="2014" name="Science">
        <title>Ancient hybridizations among the ancestral genomes of bread wheat.</title>
        <authorList>
            <consortium name="International Wheat Genome Sequencing Consortium,"/>
            <person name="Marcussen T."/>
            <person name="Sandve S.R."/>
            <person name="Heier L."/>
            <person name="Spannagl M."/>
            <person name="Pfeifer M."/>
            <person name="Jakobsen K.S."/>
            <person name="Wulff B.B."/>
            <person name="Steuernagel B."/>
            <person name="Mayer K.F."/>
            <person name="Olsen O.A."/>
        </authorList>
    </citation>
    <scope>NUCLEOTIDE SEQUENCE [LARGE SCALE GENOMIC DNA]</scope>
    <source>
        <strain evidence="5">cv. AL8/78</strain>
    </source>
</reference>
<dbReference type="FunFam" id="3.30.70.330:FF:000364">
    <property type="entry name" value="heterogeneous nuclear ribonucleoprotein 1"/>
    <property type="match status" value="1"/>
</dbReference>